<keyword evidence="1" id="KW-0472">Membrane</keyword>
<name>A0A0G0YHK8_9BACT</name>
<dbReference type="Proteomes" id="UP000033930">
    <property type="component" value="Unassembled WGS sequence"/>
</dbReference>
<proteinExistence type="predicted"/>
<evidence type="ECO:0000313" key="2">
    <source>
        <dbReference type="EMBL" id="KKR99832.1"/>
    </source>
</evidence>
<protein>
    <submittedName>
        <fullName evidence="2">Uncharacterized protein</fullName>
    </submittedName>
</protein>
<feature type="transmembrane region" description="Helical" evidence="1">
    <location>
        <begin position="6"/>
        <end position="23"/>
    </location>
</feature>
<evidence type="ECO:0000256" key="1">
    <source>
        <dbReference type="SAM" id="Phobius"/>
    </source>
</evidence>
<reference evidence="2 3" key="1">
    <citation type="journal article" date="2015" name="Nature">
        <title>rRNA introns, odd ribosomes, and small enigmatic genomes across a large radiation of phyla.</title>
        <authorList>
            <person name="Brown C.T."/>
            <person name="Hug L.A."/>
            <person name="Thomas B.C."/>
            <person name="Sharon I."/>
            <person name="Castelle C.J."/>
            <person name="Singh A."/>
            <person name="Wilkins M.J."/>
            <person name="Williams K.H."/>
            <person name="Banfield J.F."/>
        </authorList>
    </citation>
    <scope>NUCLEOTIDE SEQUENCE [LARGE SCALE GENOMIC DNA]</scope>
</reference>
<gene>
    <name evidence="2" type="ORF">UU50_C0002G0014</name>
</gene>
<dbReference type="EMBL" id="LCAW01000002">
    <property type="protein sequence ID" value="KKR99832.1"/>
    <property type="molecule type" value="Genomic_DNA"/>
</dbReference>
<evidence type="ECO:0000313" key="3">
    <source>
        <dbReference type="Proteomes" id="UP000033930"/>
    </source>
</evidence>
<comment type="caution">
    <text evidence="2">The sequence shown here is derived from an EMBL/GenBank/DDBJ whole genome shotgun (WGS) entry which is preliminary data.</text>
</comment>
<sequence length="65" mass="7449">MSTLGFTIQTIGEVMIGITILYVHHKMLREKKFDKSVLTDIRIEQWTGLIGILMIIIGYLIQVTN</sequence>
<organism evidence="2 3">
    <name type="scientific">Candidatus Uhrbacteria bacterium GW2011_GWC1_41_20</name>
    <dbReference type="NCBI Taxonomy" id="1618983"/>
    <lineage>
        <taxon>Bacteria</taxon>
        <taxon>Candidatus Uhriibacteriota</taxon>
    </lineage>
</organism>
<dbReference type="AlphaFoldDB" id="A0A0G0YHK8"/>
<accession>A0A0G0YHK8</accession>
<keyword evidence="1" id="KW-0812">Transmembrane</keyword>
<keyword evidence="1" id="KW-1133">Transmembrane helix</keyword>
<feature type="transmembrane region" description="Helical" evidence="1">
    <location>
        <begin position="43"/>
        <end position="61"/>
    </location>
</feature>